<dbReference type="Gene3D" id="1.20.1280.50">
    <property type="match status" value="1"/>
</dbReference>
<dbReference type="PROSITE" id="PS50181">
    <property type="entry name" value="FBOX"/>
    <property type="match status" value="1"/>
</dbReference>
<dbReference type="SUPFAM" id="SSF81383">
    <property type="entry name" value="F-box domain"/>
    <property type="match status" value="1"/>
</dbReference>
<dbReference type="SMART" id="SM00256">
    <property type="entry name" value="FBOX"/>
    <property type="match status" value="1"/>
</dbReference>
<dbReference type="OrthoDB" id="629492at2759"/>
<dbReference type="SUPFAM" id="SSF52047">
    <property type="entry name" value="RNI-like"/>
    <property type="match status" value="1"/>
</dbReference>
<gene>
    <name evidence="2" type="ORF">BD289DRAFT_431313</name>
</gene>
<dbReference type="Pfam" id="PF12937">
    <property type="entry name" value="F-box-like"/>
    <property type="match status" value="1"/>
</dbReference>
<dbReference type="InterPro" id="IPR036047">
    <property type="entry name" value="F-box-like_dom_sf"/>
</dbReference>
<dbReference type="STRING" id="2025994.A0A2T3AAY1"/>
<dbReference type="AlphaFoldDB" id="A0A2T3AAY1"/>
<dbReference type="Gene3D" id="3.80.10.10">
    <property type="entry name" value="Ribonuclease Inhibitor"/>
    <property type="match status" value="1"/>
</dbReference>
<dbReference type="Proteomes" id="UP000241462">
    <property type="component" value="Unassembled WGS sequence"/>
</dbReference>
<evidence type="ECO:0000313" key="3">
    <source>
        <dbReference type="Proteomes" id="UP000241462"/>
    </source>
</evidence>
<keyword evidence="3" id="KW-1185">Reference proteome</keyword>
<dbReference type="EMBL" id="KZ678422">
    <property type="protein sequence ID" value="PSR89025.1"/>
    <property type="molecule type" value="Genomic_DNA"/>
</dbReference>
<feature type="domain" description="F-box" evidence="1">
    <location>
        <begin position="190"/>
        <end position="236"/>
    </location>
</feature>
<reference evidence="2 3" key="1">
    <citation type="journal article" date="2018" name="Mycol. Prog.">
        <title>Coniella lustricola, a new species from submerged detritus.</title>
        <authorList>
            <person name="Raudabaugh D.B."/>
            <person name="Iturriaga T."/>
            <person name="Carver A."/>
            <person name="Mondo S."/>
            <person name="Pangilinan J."/>
            <person name="Lipzen A."/>
            <person name="He G."/>
            <person name="Amirebrahimi M."/>
            <person name="Grigoriev I.V."/>
            <person name="Miller A.N."/>
        </authorList>
    </citation>
    <scope>NUCLEOTIDE SEQUENCE [LARGE SCALE GENOMIC DNA]</scope>
    <source>
        <strain evidence="2 3">B22-T-1</strain>
    </source>
</reference>
<evidence type="ECO:0000313" key="2">
    <source>
        <dbReference type="EMBL" id="PSR89025.1"/>
    </source>
</evidence>
<sequence>MSALQNPNQQALLEQGREQVIAKDWPQALKSFKQAALACACTISRQSGETQRQKSLPICYCKDFASLPIDDGDRLTIYRLAKKPCTCGSDVRSCGSKHHVAALSCLSAAYGLVGDHKQAYRSASLLVIMAPHVPEGYYRMTKALMLKDPGDRLNTKNRCVWIMSQGTASVQTYGDSRHRLLKAFAAQTRRDILPRFPVEVQRMILANLSTIELCRALRVSKAWNYSCRDKHLWQRLEVIPRAPCKRARGYPTRLLANLATNLSQRYATSLTIKGLLNFAIDSSQLRSLLETLPRLQHLRLHGRAHRDSREKIGPDMLSSSCVLSAVLHGAPACLKTLHLQDFDDGHLAHPYIEGRDKHWPIQGPRFTASLEELTLLAVRCGREGCDFLNQSAWPKLEKLMMHKCVFASDTVPRVHTDIMLSTPNLKKLSTDEDFVYSLGLAWKPWPALEILDCNSFVGVANIPKTVRHLTLREPFEDLPLGLLNDYPVGQEPWEVVTGTFDRLEHLSLSYENADTLDRTSRIVEPLVARLKPSCDSGTLRSLHMTFNRDTRDAFDRVLNKAAINSLVCFDITVPSTYDSNGSYGGDTDIFVDWVREFPALDSLGIYTGRTGHGGMLVARVIRERPEIKRIHTNALQGVQYDNVFEYAEKKGVKIITSACVPEASIEIDGW</sequence>
<dbReference type="InterPro" id="IPR001810">
    <property type="entry name" value="F-box_dom"/>
</dbReference>
<accession>A0A2T3AAY1</accession>
<organism evidence="2 3">
    <name type="scientific">Coniella lustricola</name>
    <dbReference type="NCBI Taxonomy" id="2025994"/>
    <lineage>
        <taxon>Eukaryota</taxon>
        <taxon>Fungi</taxon>
        <taxon>Dikarya</taxon>
        <taxon>Ascomycota</taxon>
        <taxon>Pezizomycotina</taxon>
        <taxon>Sordariomycetes</taxon>
        <taxon>Sordariomycetidae</taxon>
        <taxon>Diaporthales</taxon>
        <taxon>Schizoparmaceae</taxon>
        <taxon>Coniella</taxon>
    </lineage>
</organism>
<dbReference type="InterPro" id="IPR032675">
    <property type="entry name" value="LRR_dom_sf"/>
</dbReference>
<protein>
    <recommendedName>
        <fullName evidence="1">F-box domain-containing protein</fullName>
    </recommendedName>
</protein>
<name>A0A2T3AAY1_9PEZI</name>
<evidence type="ECO:0000259" key="1">
    <source>
        <dbReference type="PROSITE" id="PS50181"/>
    </source>
</evidence>
<proteinExistence type="predicted"/>
<dbReference type="InParanoid" id="A0A2T3AAY1"/>